<feature type="domain" description="GH18" evidence="1">
    <location>
        <begin position="1"/>
        <end position="56"/>
    </location>
</feature>
<reference evidence="2" key="1">
    <citation type="journal article" date="2005" name="Appl. Environ. Microbiol.">
        <title>Investigation of the microbial ecology of intertidal hot springs by using diversity analysis of 16S rRNA and chitinase genes.</title>
        <authorList>
            <person name="Hobel C.F."/>
            <person name="Marteinsson V.T."/>
            <person name="Hreggvidsson G.O."/>
            <person name="Kristjansson J.K."/>
        </authorList>
    </citation>
    <scope>NUCLEOTIDE SEQUENCE</scope>
</reference>
<dbReference type="InterPro" id="IPR001223">
    <property type="entry name" value="Glyco_hydro18_cat"/>
</dbReference>
<accession>Q66WV7</accession>
<feature type="non-terminal residue" evidence="2">
    <location>
        <position position="56"/>
    </location>
</feature>
<dbReference type="AlphaFoldDB" id="Q66WV7"/>
<organism evidence="2">
    <name type="scientific">uncultured organism</name>
    <dbReference type="NCBI Taxonomy" id="155900"/>
    <lineage>
        <taxon>unclassified sequences</taxon>
        <taxon>environmental samples</taxon>
    </lineage>
</organism>
<dbReference type="EMBL" id="AY699357">
    <property type="protein sequence ID" value="AAU12464.1"/>
    <property type="molecule type" value="Genomic_DNA"/>
</dbReference>
<feature type="non-terminal residue" evidence="2">
    <location>
        <position position="1"/>
    </location>
</feature>
<dbReference type="Gene3D" id="3.20.20.80">
    <property type="entry name" value="Glycosidases"/>
    <property type="match status" value="1"/>
</dbReference>
<dbReference type="SUPFAM" id="SSF51445">
    <property type="entry name" value="(Trans)glycosidases"/>
    <property type="match status" value="1"/>
</dbReference>
<dbReference type="GO" id="GO:0005975">
    <property type="term" value="P:carbohydrate metabolic process"/>
    <property type="evidence" value="ECO:0007669"/>
    <property type="project" value="InterPro"/>
</dbReference>
<evidence type="ECO:0000259" key="1">
    <source>
        <dbReference type="PROSITE" id="PS51910"/>
    </source>
</evidence>
<name>Q66WV7_9ZZZZ</name>
<dbReference type="InterPro" id="IPR017853">
    <property type="entry name" value="GH"/>
</dbReference>
<protein>
    <submittedName>
        <fullName evidence="2">Family 18 chitinase</fullName>
    </submittedName>
</protein>
<dbReference type="PROSITE" id="PS51910">
    <property type="entry name" value="GH18_2"/>
    <property type="match status" value="1"/>
</dbReference>
<sequence length="56" mass="6316">PKSSDRDNLVQMMRQIQDSLRSTGKNLSISIAVPSYLSDSYDYSSLSNIVNWFGVM</sequence>
<evidence type="ECO:0000313" key="2">
    <source>
        <dbReference type="EMBL" id="AAU12464.1"/>
    </source>
</evidence>
<proteinExistence type="predicted"/>